<dbReference type="Proteomes" id="UP000276991">
    <property type="component" value="Unassembled WGS sequence"/>
</dbReference>
<dbReference type="SMART" id="SM00327">
    <property type="entry name" value="VWA"/>
    <property type="match status" value="8"/>
</dbReference>
<feature type="domain" description="VWFA" evidence="2">
    <location>
        <begin position="1313"/>
        <end position="1486"/>
    </location>
</feature>
<dbReference type="SUPFAM" id="SSF53300">
    <property type="entry name" value="vWA-like"/>
    <property type="match status" value="8"/>
</dbReference>
<dbReference type="PANTHER" id="PTHR24020:SF84">
    <property type="entry name" value="VWFA DOMAIN-CONTAINING PROTEIN"/>
    <property type="match status" value="1"/>
</dbReference>
<feature type="domain" description="VWFA" evidence="2">
    <location>
        <begin position="824"/>
        <end position="998"/>
    </location>
</feature>
<sequence>AADPCAHISGLLDGNITINNATFQEAIAFEIRGHKAKEAQLEKKLSLEKICKANKVDLMVVLDSSGSVFNAFEGERRLVHDLINSLAAKAIEDGRIQVSVVRFASSAEIVIPSKINQTPNEIIGALDKIKFTGGGTRIASAIDLTLADLSRWRRSDAIQILILISDGNGQELWHVVQTAGKKLQNANVEVFAVPISRDYNLNELTLYTGDVKRIYLGAEQNQFVSIISFLINECVRATNLSQPYVTIVTKPKSNVPQSDSISSVKTKAQILREHKEEASEKLLAEIESFSKANLNLTTFANSLDDLNSPIDMISMSKARGIGLLANSEGSAKLERNLEKELIKNKPIEKESEENITVKISPQDGYFDLLFAINLSPDSSTDLKNQLKLMTELINKVTDEDINEERIRIAVVTFTEEARLHLEWGNATTKTQILQHFESIKYTVGNPSTVTGITFATQYARKFRRSNARLIIILASNGNTQDLWHSIMQAAKKLYELQETITYALTTSKQYAFNVLEAFTKDKWKIYVDGRTRRFVTDASKEFLKKVANENGTFVDIISSPIIKSIQNHNDFVDLIILMDKSTAADDDFEASKRFLEELIRNIDFKARIRISLITFTDNAHIEIELRKPITKENVLYTLEKLQNEYSNASVSEAVNVALQQINVPGEHSRKHIFVILTDGSTQDSMQTASITAAKLQQTNAEIYIIPITNKYLMDELLLYAGNSSKLITNVKNYKKKIANYILLDDSSSVNKDFIKVGKINQPSDEKVTTPLNASLNQPQATSKPDLTVKSTEVNETRHAFVNFNHPPTAINSEAEKEDPNCLIDLIFIMDTSQSVEKAFQKQLEFATALLKRIPSSAFNRRIRVAAISFSSHAEINFRFDEFNRRIEIINALLSLPHSGGGTSSISGINLAIKEIQERGREGVRRMIVLISDGHSQDRWEDLLDAADRLRATNAIVYAITANHDYYFRELELYTGSKWLVYVDAREKRFLDDATLSLLKCQNPSVPISSLPLEIGHVLSNDVNKKLIEEKELIRRKSSIESISAHSCKDDYVDLLFIIDTSTTNETYFNSQKAFVMDLIKMIPLEDFLDRLTVAVIKFNIMGGKVHFGFKIKQTPEDILYKLERLEQTGGGTSSLAAAVETALLEIASSRRSSARLVIVIFSNGNNQDRQQVAQKAALKLRETGGEIYAMTRFKVDEVMEYTGNAAHVYVGDRVNNFTEDISNVILNCERAAVKHALVEGVNSNSLKKRILIDEANQRNSSNEMKENHFDEREGLITLNNFNNNTLAISEKSMEETRIAKSLESKKCKYSKMDLEIILDASTSRQQVFEHQRELALSLIERLPIDADETHVAVGINSFTSVPTLRQTLGLGRDKQMVRHAIEDIKYNGGSTFTAQAIELSVQDLERGRRPDAIQVVVLMNDGMSQDPWEKVLEASQLLRATGAELFGVALGENIDLRELKHYIGSTDRIYRDNSTERFLMDVVSLLTGGQDCSIPTAVVNLENTKISSSNFDDQICSTLNLDIIIFFDNAIKKANLSEQSISSNRYLLLDVLGSIPITEHSDRVKITVIAFNNQPELVVNMKDLKDRDSIFTKVESITPKISKSSYAKAINFAIREYNKRYTKDVRGIFVIVGDGLSDDSEKERNNAIENLRTTRNLSKYAVDSGKSMDVDILSRYTGSTDNIFNYDRNAEFARVILNAAEAVDKARCIRMSPRSIQFSTVTTTTTITTAIPTPTTSTTTSATVTTTNTTTIRSSSRRSKQNEQRKKDIASKLESNSQQFEDEKVIMKKKTITTTHIPRPTKKSVNRKVNAKEQSVRAINKMMRKNETLSNGKNRKEKQLKEISKSSKLRTTQTTPTFSSRRQLKNTTLAPRTTTIFTPGCKIDAIMLIDSSGSVEKAFNREKELAAEIINRLRIGPENARVAIIKFAAKEKVKTVWSFDKPQEKEKVLQALQEIRFSSGITATHAALLQAIKEYSSENGARPQQATPFVIIFTDGFGQKDITQATTSLRNLIPNIFAVAVSSQHPVSEEELIKIAGSKDRVFMDNDTEKLFRMLEKILRTC</sequence>
<feature type="domain" description="VWFA" evidence="2">
    <location>
        <begin position="57"/>
        <end position="230"/>
    </location>
</feature>
<feature type="domain" description="VWFA" evidence="2">
    <location>
        <begin position="1053"/>
        <end position="1190"/>
    </location>
</feature>
<keyword evidence="4" id="KW-1185">Reference proteome</keyword>
<feature type="domain" description="VWFA" evidence="2">
    <location>
        <begin position="367"/>
        <end position="557"/>
    </location>
</feature>
<organism evidence="3 4">
    <name type="scientific">Acanthocheilonema viteae</name>
    <name type="common">Filarial nematode worm</name>
    <name type="synonym">Dipetalonema viteae</name>
    <dbReference type="NCBI Taxonomy" id="6277"/>
    <lineage>
        <taxon>Eukaryota</taxon>
        <taxon>Metazoa</taxon>
        <taxon>Ecdysozoa</taxon>
        <taxon>Nematoda</taxon>
        <taxon>Chromadorea</taxon>
        <taxon>Rhabditida</taxon>
        <taxon>Spirurina</taxon>
        <taxon>Spiruromorpha</taxon>
        <taxon>Filarioidea</taxon>
        <taxon>Onchocercidae</taxon>
        <taxon>Acanthocheilonema</taxon>
    </lineage>
</organism>
<dbReference type="InterPro" id="IPR002035">
    <property type="entry name" value="VWF_A"/>
</dbReference>
<dbReference type="Gene3D" id="3.40.50.410">
    <property type="entry name" value="von Willebrand factor, type A domain"/>
    <property type="match status" value="8"/>
</dbReference>
<accession>A0A498SLQ1</accession>
<proteinExistence type="predicted"/>
<feature type="compositionally biased region" description="Basic and acidic residues" evidence="1">
    <location>
        <begin position="1760"/>
        <end position="1771"/>
    </location>
</feature>
<dbReference type="Pfam" id="PF00092">
    <property type="entry name" value="VWA"/>
    <property type="match status" value="8"/>
</dbReference>
<dbReference type="PROSITE" id="PS50234">
    <property type="entry name" value="VWFA"/>
    <property type="match status" value="8"/>
</dbReference>
<evidence type="ECO:0000313" key="3">
    <source>
        <dbReference type="EMBL" id="VBB30905.1"/>
    </source>
</evidence>
<dbReference type="InterPro" id="IPR050525">
    <property type="entry name" value="ECM_Assembly_Org"/>
</dbReference>
<feature type="non-terminal residue" evidence="3">
    <location>
        <position position="1"/>
    </location>
</feature>
<feature type="domain" description="VWFA" evidence="2">
    <location>
        <begin position="573"/>
        <end position="759"/>
    </location>
</feature>
<dbReference type="CDD" id="cd00198">
    <property type="entry name" value="vWFA"/>
    <property type="match status" value="2"/>
</dbReference>
<evidence type="ECO:0000259" key="2">
    <source>
        <dbReference type="PROSITE" id="PS50234"/>
    </source>
</evidence>
<gene>
    <name evidence="3" type="ORF">NAV_LOCUS5696</name>
</gene>
<dbReference type="EMBL" id="UPTC01001036">
    <property type="protein sequence ID" value="VBB30905.1"/>
    <property type="molecule type" value="Genomic_DNA"/>
</dbReference>
<feature type="domain" description="VWFA" evidence="2">
    <location>
        <begin position="1522"/>
        <end position="1700"/>
    </location>
</feature>
<evidence type="ECO:0000313" key="4">
    <source>
        <dbReference type="Proteomes" id="UP000276991"/>
    </source>
</evidence>
<evidence type="ECO:0000256" key="1">
    <source>
        <dbReference type="SAM" id="MobiDB-lite"/>
    </source>
</evidence>
<dbReference type="PANTHER" id="PTHR24020">
    <property type="entry name" value="COLLAGEN ALPHA"/>
    <property type="match status" value="1"/>
</dbReference>
<dbReference type="STRING" id="6277.A0A498SLQ1"/>
<feature type="domain" description="VWFA" evidence="2">
    <location>
        <begin position="1884"/>
        <end position="2058"/>
    </location>
</feature>
<dbReference type="OrthoDB" id="6132182at2759"/>
<dbReference type="CDD" id="cd01450">
    <property type="entry name" value="vWFA_subfamily_ECM"/>
    <property type="match status" value="4"/>
</dbReference>
<feature type="region of interest" description="Disordered" evidence="1">
    <location>
        <begin position="1732"/>
        <end position="1811"/>
    </location>
</feature>
<feature type="compositionally biased region" description="Low complexity" evidence="1">
    <location>
        <begin position="1732"/>
        <end position="1754"/>
    </location>
</feature>
<name>A0A498SLQ1_ACAVI</name>
<reference evidence="3 4" key="1">
    <citation type="submission" date="2018-08" db="EMBL/GenBank/DDBJ databases">
        <authorList>
            <person name="Laetsch R D."/>
            <person name="Stevens L."/>
            <person name="Kumar S."/>
            <person name="Blaxter L. M."/>
        </authorList>
    </citation>
    <scope>NUCLEOTIDE SEQUENCE [LARGE SCALE GENOMIC DNA]</scope>
</reference>
<protein>
    <recommendedName>
        <fullName evidence="2">VWFA domain-containing protein</fullName>
    </recommendedName>
</protein>
<dbReference type="InterPro" id="IPR036465">
    <property type="entry name" value="vWFA_dom_sf"/>
</dbReference>